<evidence type="ECO:0000256" key="1">
    <source>
        <dbReference type="SAM" id="MobiDB-lite"/>
    </source>
</evidence>
<proteinExistence type="predicted"/>
<organism evidence="2 3">
    <name type="scientific">Setaria italica</name>
    <name type="common">Foxtail millet</name>
    <name type="synonym">Panicum italicum</name>
    <dbReference type="NCBI Taxonomy" id="4555"/>
    <lineage>
        <taxon>Eukaryota</taxon>
        <taxon>Viridiplantae</taxon>
        <taxon>Streptophyta</taxon>
        <taxon>Embryophyta</taxon>
        <taxon>Tracheophyta</taxon>
        <taxon>Spermatophyta</taxon>
        <taxon>Magnoliopsida</taxon>
        <taxon>Liliopsida</taxon>
        <taxon>Poales</taxon>
        <taxon>Poaceae</taxon>
        <taxon>PACMAD clade</taxon>
        <taxon>Panicoideae</taxon>
        <taxon>Panicodae</taxon>
        <taxon>Paniceae</taxon>
        <taxon>Cenchrinae</taxon>
        <taxon>Setaria</taxon>
    </lineage>
</organism>
<dbReference type="PANTHER" id="PTHR34268">
    <property type="entry name" value="OS01G0321850 PROTEIN"/>
    <property type="match status" value="1"/>
</dbReference>
<feature type="compositionally biased region" description="Low complexity" evidence="1">
    <location>
        <begin position="121"/>
        <end position="130"/>
    </location>
</feature>
<dbReference type="EnsemblPlants" id="KQL31733">
    <property type="protein sequence ID" value="KQL31733"/>
    <property type="gene ID" value="SETIT_020111mg"/>
</dbReference>
<sequence>LPPLHKHNRDISASHAHSHAPPLFHCQQHPLDPLSPPIDRPVAMDTAAFLSLSPELRDALVKVAVFVFVQGLVYLILRSSSDVFSKDGRLRSLSFRPMRSMSVRRVLAPLSDVPVGTDEPSTSPSLSSAASRRRASRED</sequence>
<dbReference type="PANTHER" id="PTHR34268:SF16">
    <property type="entry name" value="OS02G0774200 PROTEIN"/>
    <property type="match status" value="1"/>
</dbReference>
<reference evidence="3" key="1">
    <citation type="journal article" date="2012" name="Nat. Biotechnol.">
        <title>Reference genome sequence of the model plant Setaria.</title>
        <authorList>
            <person name="Bennetzen J.L."/>
            <person name="Schmutz J."/>
            <person name="Wang H."/>
            <person name="Percifield R."/>
            <person name="Hawkins J."/>
            <person name="Pontaroli A.C."/>
            <person name="Estep M."/>
            <person name="Feng L."/>
            <person name="Vaughn J.N."/>
            <person name="Grimwood J."/>
            <person name="Jenkins J."/>
            <person name="Barry K."/>
            <person name="Lindquist E."/>
            <person name="Hellsten U."/>
            <person name="Deshpande S."/>
            <person name="Wang X."/>
            <person name="Wu X."/>
            <person name="Mitros T."/>
            <person name="Triplett J."/>
            <person name="Yang X."/>
            <person name="Ye C.Y."/>
            <person name="Mauro-Herrera M."/>
            <person name="Wang L."/>
            <person name="Li P."/>
            <person name="Sharma M."/>
            <person name="Sharma R."/>
            <person name="Ronald P.C."/>
            <person name="Panaud O."/>
            <person name="Kellogg E.A."/>
            <person name="Brutnell T.P."/>
            <person name="Doust A.N."/>
            <person name="Tuskan G.A."/>
            <person name="Rokhsar D."/>
            <person name="Devos K.M."/>
        </authorList>
    </citation>
    <scope>NUCLEOTIDE SEQUENCE [LARGE SCALE GENOMIC DNA]</scope>
    <source>
        <strain evidence="3">cv. Yugu1</strain>
    </source>
</reference>
<dbReference type="Gramene" id="KQL31733">
    <property type="protein sequence ID" value="KQL31733"/>
    <property type="gene ID" value="SETIT_020111mg"/>
</dbReference>
<dbReference type="eggNOG" id="ENOG502S84Q">
    <property type="taxonomic scope" value="Eukaryota"/>
</dbReference>
<dbReference type="InParanoid" id="K3Z0P5"/>
<reference evidence="2" key="2">
    <citation type="submission" date="2018-08" db="UniProtKB">
        <authorList>
            <consortium name="EnsemblPlants"/>
        </authorList>
    </citation>
    <scope>IDENTIFICATION</scope>
    <source>
        <strain evidence="2">Yugu1</strain>
    </source>
</reference>
<evidence type="ECO:0000313" key="2">
    <source>
        <dbReference type="EnsemblPlants" id="KQL31733"/>
    </source>
</evidence>
<evidence type="ECO:0000313" key="3">
    <source>
        <dbReference type="Proteomes" id="UP000004995"/>
    </source>
</evidence>
<dbReference type="OMA" id="MDGSAFM"/>
<keyword evidence="3" id="KW-1185">Reference proteome</keyword>
<dbReference type="FunCoup" id="K3Z0P5">
    <property type="interactions" value="461"/>
</dbReference>
<accession>K3Z0P5</accession>
<name>K3Z0P5_SETIT</name>
<dbReference type="STRING" id="4555.K3Z0P5"/>
<dbReference type="EMBL" id="AGNK02000571">
    <property type="status" value="NOT_ANNOTATED_CDS"/>
    <property type="molecule type" value="Genomic_DNA"/>
</dbReference>
<feature type="region of interest" description="Disordered" evidence="1">
    <location>
        <begin position="112"/>
        <end position="139"/>
    </location>
</feature>
<dbReference type="AlphaFoldDB" id="K3Z0P5"/>
<dbReference type="HOGENOM" id="CLU_147649_1_0_1"/>
<protein>
    <submittedName>
        <fullName evidence="2">Uncharacterized protein</fullName>
    </submittedName>
</protein>
<dbReference type="Proteomes" id="UP000004995">
    <property type="component" value="Unassembled WGS sequence"/>
</dbReference>